<gene>
    <name evidence="1" type="ORF">BG011_001371</name>
</gene>
<protein>
    <submittedName>
        <fullName evidence="1">Uncharacterized protein</fullName>
    </submittedName>
</protein>
<evidence type="ECO:0000313" key="2">
    <source>
        <dbReference type="Proteomes" id="UP000726737"/>
    </source>
</evidence>
<reference evidence="1" key="1">
    <citation type="journal article" date="2020" name="Fungal Divers.">
        <title>Resolving the Mortierellaceae phylogeny through synthesis of multi-gene phylogenetics and phylogenomics.</title>
        <authorList>
            <person name="Vandepol N."/>
            <person name="Liber J."/>
            <person name="Desiro A."/>
            <person name="Na H."/>
            <person name="Kennedy M."/>
            <person name="Barry K."/>
            <person name="Grigoriev I.V."/>
            <person name="Miller A.N."/>
            <person name="O'Donnell K."/>
            <person name="Stajich J.E."/>
            <person name="Bonito G."/>
        </authorList>
    </citation>
    <scope>NUCLEOTIDE SEQUENCE</scope>
    <source>
        <strain evidence="1">KOD948</strain>
    </source>
</reference>
<sequence>VTLSCLSKSRITEVAWFNVTSHRVGYPIVSGRWSPSSEPPKVLKPETDVLLVVLSIQFQEGREKSAITT</sequence>
<organism evidence="1 2">
    <name type="scientific">Mortierella polycephala</name>
    <dbReference type="NCBI Taxonomy" id="41804"/>
    <lineage>
        <taxon>Eukaryota</taxon>
        <taxon>Fungi</taxon>
        <taxon>Fungi incertae sedis</taxon>
        <taxon>Mucoromycota</taxon>
        <taxon>Mortierellomycotina</taxon>
        <taxon>Mortierellomycetes</taxon>
        <taxon>Mortierellales</taxon>
        <taxon>Mortierellaceae</taxon>
        <taxon>Mortierella</taxon>
    </lineage>
</organism>
<dbReference type="Proteomes" id="UP000726737">
    <property type="component" value="Unassembled WGS sequence"/>
</dbReference>
<keyword evidence="2" id="KW-1185">Reference proteome</keyword>
<feature type="non-terminal residue" evidence="1">
    <location>
        <position position="1"/>
    </location>
</feature>
<accession>A0A9P6TVB9</accession>
<comment type="caution">
    <text evidence="1">The sequence shown here is derived from an EMBL/GenBank/DDBJ whole genome shotgun (WGS) entry which is preliminary data.</text>
</comment>
<dbReference type="AlphaFoldDB" id="A0A9P6TVB9"/>
<name>A0A9P6TVB9_9FUNG</name>
<dbReference type="EMBL" id="JAAAJA010001358">
    <property type="protein sequence ID" value="KAG0247507.1"/>
    <property type="molecule type" value="Genomic_DNA"/>
</dbReference>
<evidence type="ECO:0000313" key="1">
    <source>
        <dbReference type="EMBL" id="KAG0247507.1"/>
    </source>
</evidence>
<proteinExistence type="predicted"/>